<dbReference type="Pfam" id="PF06519">
    <property type="entry name" value="TolA"/>
    <property type="match status" value="1"/>
</dbReference>
<proteinExistence type="predicted"/>
<dbReference type="GO" id="GO:0019534">
    <property type="term" value="F:toxin transmembrane transporter activity"/>
    <property type="evidence" value="ECO:0007669"/>
    <property type="project" value="InterPro"/>
</dbReference>
<name>A0A518XAD9_9GAMM</name>
<dbReference type="GO" id="GO:0043213">
    <property type="term" value="P:bacteriocin transport"/>
    <property type="evidence" value="ECO:0007669"/>
    <property type="project" value="InterPro"/>
</dbReference>
<dbReference type="Proteomes" id="UP000319411">
    <property type="component" value="Chromosome"/>
</dbReference>
<dbReference type="SUPFAM" id="SSF74653">
    <property type="entry name" value="TolA/TonB C-terminal domain"/>
    <property type="match status" value="1"/>
</dbReference>
<protein>
    <submittedName>
        <fullName evidence="2">Colicin transporter</fullName>
    </submittedName>
</protein>
<feature type="chain" id="PRO_5022053399" evidence="1">
    <location>
        <begin position="28"/>
        <end position="142"/>
    </location>
</feature>
<gene>
    <name evidence="2" type="ORF">D8B20_04320</name>
</gene>
<sequence>MNLFNRMVLTGAVAALTALLSACQHPAAPAENTLANLCEPQRTPGSAACQWSETMQQQLSRAFHDAAHYAGQQCLVRLEWQAGGRYAVTQTQGDEALCLRAWQLIGQARQLPPPPEPDQPAWFGFAPHRASLPAHPAATGAG</sequence>
<evidence type="ECO:0000313" key="3">
    <source>
        <dbReference type="Proteomes" id="UP000319411"/>
    </source>
</evidence>
<dbReference type="EMBL" id="CP032702">
    <property type="protein sequence ID" value="QDY41168.1"/>
    <property type="molecule type" value="Genomic_DNA"/>
</dbReference>
<evidence type="ECO:0000256" key="1">
    <source>
        <dbReference type="SAM" id="SignalP"/>
    </source>
</evidence>
<dbReference type="GO" id="GO:0016020">
    <property type="term" value="C:membrane"/>
    <property type="evidence" value="ECO:0007669"/>
    <property type="project" value="InterPro"/>
</dbReference>
<keyword evidence="1" id="KW-0732">Signal</keyword>
<accession>A0A518XAD9</accession>
<dbReference type="AlphaFoldDB" id="A0A518XAD9"/>
<reference evidence="2 3" key="1">
    <citation type="submission" date="2018-10" db="EMBL/GenBank/DDBJ databases">
        <title>Genome Sequencing of Pantoea dispersa DSM 32899.</title>
        <authorList>
            <person name="Nawrath M."/>
            <person name="Ottenheim C."/>
            <person name="Wilm A."/>
            <person name="Zimmermann W."/>
            <person name="Wu J.C."/>
        </authorList>
    </citation>
    <scope>NUCLEOTIDE SEQUENCE [LARGE SCALE GENOMIC DNA]</scope>
    <source>
        <strain evidence="2 3">DSM 32899</strain>
    </source>
</reference>
<organism evidence="2 3">
    <name type="scientific">Candidatus Pantoea soli</name>
    <dbReference type="NCBI Taxonomy" id="3098669"/>
    <lineage>
        <taxon>Bacteria</taxon>
        <taxon>Pseudomonadati</taxon>
        <taxon>Pseudomonadota</taxon>
        <taxon>Gammaproteobacteria</taxon>
        <taxon>Enterobacterales</taxon>
        <taxon>Erwiniaceae</taxon>
        <taxon>Pantoea</taxon>
    </lineage>
</organism>
<dbReference type="OrthoDB" id="6537719at2"/>
<dbReference type="PROSITE" id="PS51257">
    <property type="entry name" value="PROKAR_LIPOPROTEIN"/>
    <property type="match status" value="1"/>
</dbReference>
<evidence type="ECO:0000313" key="2">
    <source>
        <dbReference type="EMBL" id="QDY41168.1"/>
    </source>
</evidence>
<dbReference type="Gene3D" id="3.30.1150.10">
    <property type="match status" value="1"/>
</dbReference>
<dbReference type="KEGG" id="pdis:D8B20_04320"/>
<dbReference type="InterPro" id="IPR014161">
    <property type="entry name" value="Tol-Pal_TolA"/>
</dbReference>
<keyword evidence="3" id="KW-1185">Reference proteome</keyword>
<feature type="signal peptide" evidence="1">
    <location>
        <begin position="1"/>
        <end position="27"/>
    </location>
</feature>
<dbReference type="RefSeq" id="WP_145887448.1">
    <property type="nucleotide sequence ID" value="NZ_CP032702.1"/>
</dbReference>